<feature type="transmembrane region" description="Helical" evidence="2">
    <location>
        <begin position="63"/>
        <end position="82"/>
    </location>
</feature>
<dbReference type="KEGG" id="hsf:HLASA_0067"/>
<organism evidence="3 6">
    <name type="scientific">Halanaeroarchaeum sulfurireducens</name>
    <dbReference type="NCBI Taxonomy" id="1604004"/>
    <lineage>
        <taxon>Archaea</taxon>
        <taxon>Methanobacteriati</taxon>
        <taxon>Methanobacteriota</taxon>
        <taxon>Stenosarchaea group</taxon>
        <taxon>Halobacteria</taxon>
        <taxon>Halobacteriales</taxon>
        <taxon>Halobacteriaceae</taxon>
        <taxon>Halanaeroarchaeum</taxon>
    </lineage>
</organism>
<sequence length="270" mass="27327">MIVVVGVVVIVVVGVVVIVVVGVVVIVAMAITVVVAPSMIVIVAMAITVVVTVTVIVTPSMTVAVAMAIIVVVAVIVATVLARLGLLQIVGIPPVESVLDGPLCATVDGDPHLVESVDGFAAEVPTDQDVGPGLCNRVRRRPVAPVVFAAVLDDGQALLLGVVQRERRGAPEVGGHLGLETASAERWDTDLHSVQSLGPGIHVGSGPSACHGEIVADHGVGMSPLRAASRLAGCYRSGTAISEPYGFDQGPSSSAISSSTRHPDSSLSSG</sequence>
<dbReference type="KEGG" id="hsu:HLASF_0067"/>
<keyword evidence="2" id="KW-1133">Transmembrane helix</keyword>
<keyword evidence="6" id="KW-1185">Reference proteome</keyword>
<feature type="compositionally biased region" description="Polar residues" evidence="1">
    <location>
        <begin position="250"/>
        <end position="270"/>
    </location>
</feature>
<dbReference type="EMBL" id="CP008874">
    <property type="protein sequence ID" value="AKH96581.1"/>
    <property type="molecule type" value="Genomic_DNA"/>
</dbReference>
<dbReference type="Proteomes" id="UP000060390">
    <property type="component" value="Chromosome"/>
</dbReference>
<dbReference type="EMBL" id="CP011564">
    <property type="protein sequence ID" value="ALG80983.1"/>
    <property type="molecule type" value="Genomic_DNA"/>
</dbReference>
<keyword evidence="2" id="KW-0472">Membrane</keyword>
<gene>
    <name evidence="4" type="ORF">HLASA_0067</name>
    <name evidence="3" type="ORF">HLASF_0067</name>
</gene>
<keyword evidence="2" id="KW-0812">Transmembrane</keyword>
<reference evidence="3 6" key="1">
    <citation type="journal article" date="2015" name="ISME J.">
        <title>Elemental sulfur and acetate can support life of a novel strictly anaerobic haloarchaeon.</title>
        <authorList>
            <person name="Sorokin D.Y."/>
            <person name="Kublanov I.V."/>
            <person name="Gavrilov S.N."/>
            <person name="Rojo D."/>
            <person name="Roman P."/>
            <person name="Golyshin P.N."/>
            <person name="Slepak V.Z."/>
            <person name="Smedile F."/>
            <person name="Ferrer M."/>
            <person name="Messina E."/>
            <person name="La Cono V."/>
            <person name="Yakimov M.M."/>
        </authorList>
    </citation>
    <scope>NUCLEOTIDE SEQUENCE [LARGE SCALE GENOMIC DNA]</scope>
    <source>
        <strain evidence="3 6">HSR2</strain>
    </source>
</reference>
<feature type="transmembrane region" description="Helical" evidence="2">
    <location>
        <begin position="6"/>
        <end position="31"/>
    </location>
</feature>
<dbReference type="PATRIC" id="fig|1604004.4.peg.71"/>
<evidence type="ECO:0000313" key="4">
    <source>
        <dbReference type="EMBL" id="ALG80983.1"/>
    </source>
</evidence>
<name>A0A0F7P5X1_9EURY</name>
<dbReference type="HOGENOM" id="CLU_1028976_0_0_2"/>
<evidence type="ECO:0000256" key="1">
    <source>
        <dbReference type="SAM" id="MobiDB-lite"/>
    </source>
</evidence>
<protein>
    <submittedName>
        <fullName evidence="3">Dinitrogenase iron-molybdenum cofactor biosynthesis protein</fullName>
    </submittedName>
</protein>
<dbReference type="Proteomes" id="UP000069906">
    <property type="component" value="Chromosome"/>
</dbReference>
<evidence type="ECO:0000256" key="2">
    <source>
        <dbReference type="SAM" id="Phobius"/>
    </source>
</evidence>
<reference evidence="4 5" key="3">
    <citation type="journal article" date="2016" name="Stand. Genomic Sci.">
        <title>Complete genome sequence of 'Halanaeroarchaeum sulfurireducens' M27-SA2, a sulfur-reducing and acetate-oxidizing haloarchaeon from the deep-sea hypersaline anoxic lake Medee.</title>
        <authorList>
            <person name="Messina E."/>
            <person name="Sorokin D.Y."/>
            <person name="Kublanov I.V."/>
            <person name="Toshchakov S."/>
            <person name="Lopatina A."/>
            <person name="Arcadi E."/>
            <person name="Smedile F."/>
            <person name="La Spada G."/>
            <person name="La Cono V."/>
            <person name="Yakimov M.M."/>
        </authorList>
    </citation>
    <scope>NUCLEOTIDE SEQUENCE [LARGE SCALE GENOMIC DNA]</scope>
    <source>
        <strain evidence="4 5">M27-SA2</strain>
    </source>
</reference>
<evidence type="ECO:0000313" key="3">
    <source>
        <dbReference type="EMBL" id="AKH96581.1"/>
    </source>
</evidence>
<accession>A0A0F7P5X1</accession>
<evidence type="ECO:0000313" key="6">
    <source>
        <dbReference type="Proteomes" id="UP000069906"/>
    </source>
</evidence>
<feature type="transmembrane region" description="Helical" evidence="2">
    <location>
        <begin position="38"/>
        <end position="57"/>
    </location>
</feature>
<evidence type="ECO:0000313" key="5">
    <source>
        <dbReference type="Proteomes" id="UP000060390"/>
    </source>
</evidence>
<reference evidence="5" key="2">
    <citation type="submission" date="2015-05" db="EMBL/GenBank/DDBJ databases">
        <title>Complete genome sequence of Halanaeroarchaeum sulfurireducens type strain M27-SA2, a sulfate-reducer haloarchaeon from marine anoxic lake Medee.</title>
        <authorList>
            <person name="Messina E."/>
            <person name="Kublanov I.V."/>
            <person name="Toshchakov S."/>
            <person name="Arcadi E."/>
            <person name="La Spada G."/>
            <person name="La Cono V."/>
            <person name="Yakimov M.M."/>
        </authorList>
    </citation>
    <scope>NUCLEOTIDE SEQUENCE [LARGE SCALE GENOMIC DNA]</scope>
    <source>
        <strain evidence="5">M27-SA2</strain>
    </source>
</reference>
<feature type="region of interest" description="Disordered" evidence="1">
    <location>
        <begin position="243"/>
        <end position="270"/>
    </location>
</feature>
<dbReference type="AlphaFoldDB" id="A0A0F7P5X1"/>
<proteinExistence type="predicted"/>